<dbReference type="RefSeq" id="WP_250914440.1">
    <property type="nucleotide sequence ID" value="NZ_JAMXLX010000007.1"/>
</dbReference>
<dbReference type="Proteomes" id="UP001155380">
    <property type="component" value="Unassembled WGS sequence"/>
</dbReference>
<dbReference type="SUPFAM" id="SSF55729">
    <property type="entry name" value="Acyl-CoA N-acyltransferases (Nat)"/>
    <property type="match status" value="1"/>
</dbReference>
<name>A0AAJ1C1D4_9HYPH</name>
<evidence type="ECO:0000313" key="2">
    <source>
        <dbReference type="Proteomes" id="UP001155380"/>
    </source>
</evidence>
<proteinExistence type="predicted"/>
<protein>
    <recommendedName>
        <fullName evidence="3">N-acetyltransferase domain-containing protein</fullName>
    </recommendedName>
</protein>
<evidence type="ECO:0000313" key="1">
    <source>
        <dbReference type="EMBL" id="MCO5958953.1"/>
    </source>
</evidence>
<evidence type="ECO:0008006" key="3">
    <source>
        <dbReference type="Google" id="ProtNLM"/>
    </source>
</evidence>
<dbReference type="InterPro" id="IPR016181">
    <property type="entry name" value="Acyl_CoA_acyltransferase"/>
</dbReference>
<organism evidence="1 2">
    <name type="scientific">Ciceribacter sichuanensis</name>
    <dbReference type="NCBI Taxonomy" id="2949647"/>
    <lineage>
        <taxon>Bacteria</taxon>
        <taxon>Pseudomonadati</taxon>
        <taxon>Pseudomonadota</taxon>
        <taxon>Alphaproteobacteria</taxon>
        <taxon>Hyphomicrobiales</taxon>
        <taxon>Rhizobiaceae</taxon>
        <taxon>Ciceribacter</taxon>
    </lineage>
</organism>
<dbReference type="EMBL" id="JAMXLX010000007">
    <property type="protein sequence ID" value="MCO5958953.1"/>
    <property type="molecule type" value="Genomic_DNA"/>
</dbReference>
<sequence>MNSPASTVRPLNKDDLAPVADLFQRTFRDGTPASPALEAALRQTFIDHPFADADLPSHVFVNEAGKVSGFIGVNPARMTIDGREIRAAFAGSMMVERPKENPLAGARLIRAFLSGPQDVSISETANATALGMWRKLGHDLIPAYSMNWLRVFRPGSTGIDILNRVHPAAKLLKPFGVFADRIALMGGVSSFGLETASGKGPAFQDVGEEKLAEALMALAPAFPLAPVWNRQSLGWLLAQAREKSQFGQIVRRVAYGSDGAPVAAHVYYGRPGSIAWVLQSLARPERMEAMVDDMLHHAADAGCAAIRGAGQPWLTPFLLRKKALFLGRSFVVAQTKDREIREAIDNGKALITGLAGETWSPLIGERFT</sequence>
<reference evidence="1" key="1">
    <citation type="submission" date="2022-06" db="EMBL/GenBank/DDBJ databases">
        <authorList>
            <person name="Sun Q."/>
        </authorList>
    </citation>
    <scope>NUCLEOTIDE SEQUENCE</scope>
    <source>
        <strain evidence="1">S101</strain>
    </source>
</reference>
<gene>
    <name evidence="1" type="ORF">NBH21_19420</name>
</gene>
<accession>A0AAJ1C1D4</accession>
<dbReference type="AlphaFoldDB" id="A0AAJ1C1D4"/>
<comment type="caution">
    <text evidence="1">The sequence shown here is derived from an EMBL/GenBank/DDBJ whole genome shotgun (WGS) entry which is preliminary data.</text>
</comment>
<dbReference type="Gene3D" id="3.40.630.30">
    <property type="match status" value="1"/>
</dbReference>